<evidence type="ECO:0000313" key="2">
    <source>
        <dbReference type="EMBL" id="OHT11481.1"/>
    </source>
</evidence>
<dbReference type="GeneID" id="94835224"/>
<evidence type="ECO:0000313" key="3">
    <source>
        <dbReference type="Proteomes" id="UP000179807"/>
    </source>
</evidence>
<feature type="transmembrane region" description="Helical" evidence="1">
    <location>
        <begin position="349"/>
        <end position="370"/>
    </location>
</feature>
<evidence type="ECO:0000256" key="1">
    <source>
        <dbReference type="SAM" id="Phobius"/>
    </source>
</evidence>
<accession>A0A1J4KJI5</accession>
<sequence>MNEAENLPQALVDRSIVWWRNLRISLFNNTIMFGIFFLFVAFHSQFHNYYSYEGVPDTVLLARTLYHIPNISKTFPELFNTPYYFAQYQYYPIYLRIFIKICFFDSWLAVPLSTFFQNILSTFSFFYMLSSFNVVYNYFLSSYVFITFPLTFILQKNLALPTSLCFSFECLAFAFLKQKKILFVSIFCLLATLISFQGIIVTLSILSYFIIKKKLIRFLILFLISLLTIPSYMFLGNIMYGDKDACFKAIFLKFSNVPFSAFYQIGEKRPFYLLFGTFLSFLLPSILGTIRLYSIATPLFIYCLFSLFFIVYINVVDFEKYFIGLSAFAVIIGFDDAISFVLKIIRNPILLLFIEIVIYFISSGLLHYHLMPYEYSEYSMNIQYPFIDF</sequence>
<keyword evidence="3" id="KW-1185">Reference proteome</keyword>
<feature type="transmembrane region" description="Helical" evidence="1">
    <location>
        <begin position="183"/>
        <end position="209"/>
    </location>
</feature>
<feature type="transmembrane region" description="Helical" evidence="1">
    <location>
        <begin position="299"/>
        <end position="315"/>
    </location>
</feature>
<organism evidence="2 3">
    <name type="scientific">Tritrichomonas foetus</name>
    <dbReference type="NCBI Taxonomy" id="1144522"/>
    <lineage>
        <taxon>Eukaryota</taxon>
        <taxon>Metamonada</taxon>
        <taxon>Parabasalia</taxon>
        <taxon>Tritrichomonadida</taxon>
        <taxon>Tritrichomonadidae</taxon>
        <taxon>Tritrichomonas</taxon>
    </lineage>
</organism>
<name>A0A1J4KJI5_9EUKA</name>
<protein>
    <submittedName>
        <fullName evidence="2">Uncharacterized protein</fullName>
    </submittedName>
</protein>
<feature type="transmembrane region" description="Helical" evidence="1">
    <location>
        <begin position="24"/>
        <end position="42"/>
    </location>
</feature>
<feature type="transmembrane region" description="Helical" evidence="1">
    <location>
        <begin position="271"/>
        <end position="292"/>
    </location>
</feature>
<feature type="transmembrane region" description="Helical" evidence="1">
    <location>
        <begin position="125"/>
        <end position="146"/>
    </location>
</feature>
<keyword evidence="1" id="KW-0472">Membrane</keyword>
<feature type="transmembrane region" description="Helical" evidence="1">
    <location>
        <begin position="215"/>
        <end position="235"/>
    </location>
</feature>
<proteinExistence type="predicted"/>
<feature type="transmembrane region" description="Helical" evidence="1">
    <location>
        <begin position="321"/>
        <end position="342"/>
    </location>
</feature>
<dbReference type="EMBL" id="MLAK01000586">
    <property type="protein sequence ID" value="OHT11481.1"/>
    <property type="molecule type" value="Genomic_DNA"/>
</dbReference>
<comment type="caution">
    <text evidence="2">The sequence shown here is derived from an EMBL/GenBank/DDBJ whole genome shotgun (WGS) entry which is preliminary data.</text>
</comment>
<dbReference type="AlphaFoldDB" id="A0A1J4KJI5"/>
<dbReference type="RefSeq" id="XP_068364617.1">
    <property type="nucleotide sequence ID" value="XM_068500520.1"/>
</dbReference>
<keyword evidence="1" id="KW-0812">Transmembrane</keyword>
<dbReference type="VEuPathDB" id="TrichDB:TRFO_19015"/>
<gene>
    <name evidence="2" type="ORF">TRFO_19015</name>
</gene>
<reference evidence="2" key="1">
    <citation type="submission" date="2016-10" db="EMBL/GenBank/DDBJ databases">
        <authorList>
            <person name="Benchimol M."/>
            <person name="Almeida L.G."/>
            <person name="Vasconcelos A.T."/>
            <person name="Perreira-Neves A."/>
            <person name="Rosa I.A."/>
            <person name="Tasca T."/>
            <person name="Bogo M.R."/>
            <person name="de Souza W."/>
        </authorList>
    </citation>
    <scope>NUCLEOTIDE SEQUENCE [LARGE SCALE GENOMIC DNA]</scope>
    <source>
        <strain evidence="2">K</strain>
    </source>
</reference>
<keyword evidence="1" id="KW-1133">Transmembrane helix</keyword>
<dbReference type="Proteomes" id="UP000179807">
    <property type="component" value="Unassembled WGS sequence"/>
</dbReference>